<evidence type="ECO:0000256" key="5">
    <source>
        <dbReference type="ARBA" id="ARBA00022692"/>
    </source>
</evidence>
<dbReference type="InParanoid" id="A7SK97"/>
<comment type="subcellular location">
    <subcellularLocation>
        <location evidence="1">Cell membrane</location>
        <topology evidence="1">Single-pass type I membrane protein</topology>
    </subcellularLocation>
</comment>
<keyword evidence="11" id="KW-0472">Membrane</keyword>
<evidence type="ECO:0000259" key="16">
    <source>
        <dbReference type="Pfam" id="PF12810"/>
    </source>
</evidence>
<evidence type="ECO:0000256" key="1">
    <source>
        <dbReference type="ARBA" id="ARBA00004251"/>
    </source>
</evidence>
<keyword evidence="10" id="KW-1133">Transmembrane helix</keyword>
<keyword evidence="14" id="KW-0675">Receptor</keyword>
<gene>
    <name evidence="17" type="ORF">NEMVEDRAFT_v1g213585</name>
</gene>
<dbReference type="KEGG" id="nve:5507283"/>
<keyword evidence="5" id="KW-0812">Transmembrane</keyword>
<keyword evidence="4" id="KW-0808">Transferase</keyword>
<keyword evidence="8" id="KW-0418">Kinase</keyword>
<dbReference type="PANTHER" id="PTHR31535:SF3">
    <property type="entry name" value="REGULATORY PROTEIN ZESTE"/>
    <property type="match status" value="1"/>
</dbReference>
<keyword evidence="3" id="KW-1003">Cell membrane</keyword>
<keyword evidence="18" id="KW-1185">Reference proteome</keyword>
<evidence type="ECO:0000256" key="8">
    <source>
        <dbReference type="ARBA" id="ARBA00022777"/>
    </source>
</evidence>
<dbReference type="GO" id="GO:0005886">
    <property type="term" value="C:plasma membrane"/>
    <property type="evidence" value="ECO:0007669"/>
    <property type="project" value="UniProtKB-SubCell"/>
</dbReference>
<feature type="non-terminal residue" evidence="17">
    <location>
        <position position="1"/>
    </location>
</feature>
<evidence type="ECO:0000256" key="10">
    <source>
        <dbReference type="ARBA" id="ARBA00022989"/>
    </source>
</evidence>
<evidence type="ECO:0000256" key="15">
    <source>
        <dbReference type="ARBA" id="ARBA00023180"/>
    </source>
</evidence>
<dbReference type="HOGENOM" id="CLU_710390_0_0_1"/>
<dbReference type="OMA" id="IMECAHR"/>
<dbReference type="EC" id="2.7.10.1" evidence="2"/>
<evidence type="ECO:0000256" key="2">
    <source>
        <dbReference type="ARBA" id="ARBA00011902"/>
    </source>
</evidence>
<reference evidence="17 18" key="1">
    <citation type="journal article" date="2007" name="Science">
        <title>Sea anemone genome reveals ancestral eumetazoan gene repertoire and genomic organization.</title>
        <authorList>
            <person name="Putnam N.H."/>
            <person name="Srivastava M."/>
            <person name="Hellsten U."/>
            <person name="Dirks B."/>
            <person name="Chapman J."/>
            <person name="Salamov A."/>
            <person name="Terry A."/>
            <person name="Shapiro H."/>
            <person name="Lindquist E."/>
            <person name="Kapitonov V.V."/>
            <person name="Jurka J."/>
            <person name="Genikhovich G."/>
            <person name="Grigoriev I.V."/>
            <person name="Lucas S.M."/>
            <person name="Steele R.E."/>
            <person name="Finnerty J.R."/>
            <person name="Technau U."/>
            <person name="Martindale M.Q."/>
            <person name="Rokhsar D.S."/>
        </authorList>
    </citation>
    <scope>NUCLEOTIDE SEQUENCE [LARGE SCALE GENOMIC DNA]</scope>
    <source>
        <strain evidence="18">CH2 X CH6</strain>
    </source>
</reference>
<keyword evidence="6" id="KW-0732">Signal</keyword>
<evidence type="ECO:0000256" key="7">
    <source>
        <dbReference type="ARBA" id="ARBA00022741"/>
    </source>
</evidence>
<dbReference type="Proteomes" id="UP000001593">
    <property type="component" value="Unassembled WGS sequence"/>
</dbReference>
<dbReference type="InterPro" id="IPR055163">
    <property type="entry name" value="ALK/LTK-like_GRD"/>
</dbReference>
<organism evidence="17 18">
    <name type="scientific">Nematostella vectensis</name>
    <name type="common">Starlet sea anemone</name>
    <dbReference type="NCBI Taxonomy" id="45351"/>
    <lineage>
        <taxon>Eukaryota</taxon>
        <taxon>Metazoa</taxon>
        <taxon>Cnidaria</taxon>
        <taxon>Anthozoa</taxon>
        <taxon>Hexacorallia</taxon>
        <taxon>Actiniaria</taxon>
        <taxon>Edwardsiidae</taxon>
        <taxon>Nematostella</taxon>
    </lineage>
</organism>
<evidence type="ECO:0000256" key="13">
    <source>
        <dbReference type="ARBA" id="ARBA00023157"/>
    </source>
</evidence>
<evidence type="ECO:0000256" key="12">
    <source>
        <dbReference type="ARBA" id="ARBA00023137"/>
    </source>
</evidence>
<keyword evidence="12" id="KW-0829">Tyrosine-protein kinase</keyword>
<keyword evidence="15" id="KW-0325">Glycoprotein</keyword>
<dbReference type="OrthoDB" id="5988945at2759"/>
<dbReference type="eggNOG" id="ENOG502S22P">
    <property type="taxonomic scope" value="Eukaryota"/>
</dbReference>
<keyword evidence="13" id="KW-1015">Disulfide bond</keyword>
<evidence type="ECO:0000256" key="11">
    <source>
        <dbReference type="ARBA" id="ARBA00023136"/>
    </source>
</evidence>
<accession>A7SK97</accession>
<proteinExistence type="predicted"/>
<dbReference type="STRING" id="45351.A7SK97"/>
<keyword evidence="9" id="KW-0067">ATP-binding</keyword>
<evidence type="ECO:0000256" key="9">
    <source>
        <dbReference type="ARBA" id="ARBA00022840"/>
    </source>
</evidence>
<dbReference type="PANTHER" id="PTHR31535">
    <property type="match status" value="1"/>
</dbReference>
<protein>
    <recommendedName>
        <fullName evidence="2">receptor protein-tyrosine kinase</fullName>
        <ecNumber evidence="2">2.7.10.1</ecNumber>
    </recommendedName>
</protein>
<keyword evidence="7" id="KW-0547">Nucleotide-binding</keyword>
<dbReference type="Pfam" id="PF12810">
    <property type="entry name" value="ALK_LTK_GRD"/>
    <property type="match status" value="1"/>
</dbReference>
<sequence length="385" mass="39192">VIRSKMRIKPFIVIICTFSLARSTLVKLRKNQRLHDRKLKVKQTQGIMECAHRCALLPSCDSLNYLSDAADSSGTCELCRLQFVEDEPRPDDEGWMHGKLFSPERKFTFTTLGAQGQDGPVDTSLYDVTSLAGKVQLIQGIQLWTVPETGSYVIRALGASGGNGTNSSSSFTWVTGGSGASIQGTFFLRRNEKLKILVGQKGHPLMQFTHHPGSGGGGSFVTYENDSPLLVAGGGGGAYAYLARSKDGGNGQASINGTFGGGSNGKGGALIQAGSDFVNGAAGGGLSGDGENAGFFASGGKSFTGGGQGGENRVALGGEGAGGFGGGGACNSEPGGGGGYSGGGVYKNNEYSQAGGGGSFNIGSDQVNQGGVNQGDGSVTITLLG</sequence>
<evidence type="ECO:0000256" key="14">
    <source>
        <dbReference type="ARBA" id="ARBA00023170"/>
    </source>
</evidence>
<dbReference type="EMBL" id="DS469685">
    <property type="protein sequence ID" value="EDO35856.1"/>
    <property type="molecule type" value="Genomic_DNA"/>
</dbReference>
<dbReference type="GO" id="GO:0004714">
    <property type="term" value="F:transmembrane receptor protein tyrosine kinase activity"/>
    <property type="evidence" value="ECO:0007669"/>
    <property type="project" value="UniProtKB-EC"/>
</dbReference>
<evidence type="ECO:0000256" key="6">
    <source>
        <dbReference type="ARBA" id="ARBA00022729"/>
    </source>
</evidence>
<evidence type="ECO:0000313" key="17">
    <source>
        <dbReference type="EMBL" id="EDO35856.1"/>
    </source>
</evidence>
<evidence type="ECO:0000256" key="3">
    <source>
        <dbReference type="ARBA" id="ARBA00022475"/>
    </source>
</evidence>
<feature type="domain" description="ALK/LTK-like glycine-rich" evidence="16">
    <location>
        <begin position="148"/>
        <end position="366"/>
    </location>
</feature>
<dbReference type="AlphaFoldDB" id="A7SK97"/>
<name>A7SK97_NEMVE</name>
<dbReference type="PhylomeDB" id="A7SK97"/>
<evidence type="ECO:0000256" key="4">
    <source>
        <dbReference type="ARBA" id="ARBA00022679"/>
    </source>
</evidence>
<evidence type="ECO:0000313" key="18">
    <source>
        <dbReference type="Proteomes" id="UP000001593"/>
    </source>
</evidence>
<dbReference type="GO" id="GO:0005524">
    <property type="term" value="F:ATP binding"/>
    <property type="evidence" value="ECO:0007669"/>
    <property type="project" value="UniProtKB-KW"/>
</dbReference>